<dbReference type="OrthoDB" id="5724at2759"/>
<evidence type="ECO:0008006" key="3">
    <source>
        <dbReference type="Google" id="ProtNLM"/>
    </source>
</evidence>
<dbReference type="Gene3D" id="3.40.50.1980">
    <property type="entry name" value="Nitrogenase molybdenum iron protein domain"/>
    <property type="match status" value="1"/>
</dbReference>
<gene>
    <name evidence="1" type="ORF">BWQ96_02055</name>
</gene>
<dbReference type="PANTHER" id="PTHR42860">
    <property type="entry name" value="VITAMIN B12-BINDING PROTEIN"/>
    <property type="match status" value="1"/>
</dbReference>
<comment type="caution">
    <text evidence="1">The sequence shown here is derived from an EMBL/GenBank/DDBJ whole genome shotgun (WGS) entry which is preliminary data.</text>
</comment>
<protein>
    <recommendedName>
        <fullName evidence="3">Fe/B12 periplasmic-binding domain-containing protein</fullName>
    </recommendedName>
</protein>
<accession>A0A2V3J1B6</accession>
<reference evidence="1 2" key="1">
    <citation type="journal article" date="2018" name="Mol. Biol. Evol.">
        <title>Analysis of the draft genome of the red seaweed Gracilariopsis chorda provides insights into genome size evolution in Rhodophyta.</title>
        <authorList>
            <person name="Lee J."/>
            <person name="Yang E.C."/>
            <person name="Graf L."/>
            <person name="Yang J.H."/>
            <person name="Qiu H."/>
            <person name="Zel Zion U."/>
            <person name="Chan C.X."/>
            <person name="Stephens T.G."/>
            <person name="Weber A.P.M."/>
            <person name="Boo G.H."/>
            <person name="Boo S.M."/>
            <person name="Kim K.M."/>
            <person name="Shin Y."/>
            <person name="Jung M."/>
            <person name="Lee S.J."/>
            <person name="Yim H.S."/>
            <person name="Lee J.H."/>
            <person name="Bhattacharya D."/>
            <person name="Yoon H.S."/>
        </authorList>
    </citation>
    <scope>NUCLEOTIDE SEQUENCE [LARGE SCALE GENOMIC DNA]</scope>
    <source>
        <strain evidence="1 2">SKKU-2015</strain>
        <tissue evidence="1">Whole body</tissue>
    </source>
</reference>
<dbReference type="PANTHER" id="PTHR42860:SF3">
    <property type="entry name" value="FE_B12 PERIPLASMIC-BINDING DOMAIN-CONTAINING PROTEIN"/>
    <property type="match status" value="1"/>
</dbReference>
<dbReference type="InterPro" id="IPR051030">
    <property type="entry name" value="Vitamin_B12-ABC_binding"/>
</dbReference>
<evidence type="ECO:0000313" key="1">
    <source>
        <dbReference type="EMBL" id="PXF48103.1"/>
    </source>
</evidence>
<dbReference type="Proteomes" id="UP000247409">
    <property type="component" value="Unassembled WGS sequence"/>
</dbReference>
<name>A0A2V3J1B6_9FLOR</name>
<proteinExistence type="predicted"/>
<dbReference type="SUPFAM" id="SSF53807">
    <property type="entry name" value="Helical backbone' metal receptor"/>
    <property type="match status" value="1"/>
</dbReference>
<evidence type="ECO:0000313" key="2">
    <source>
        <dbReference type="Proteomes" id="UP000247409"/>
    </source>
</evidence>
<sequence length="335" mass="36347">MKTSVAEARTASTAGSRLTERIASLLPGFTDIVTELHGHFCLVAASHECTVATPAACVTDSKLRVKGLEPHQIAAGWNAMNSQQQAMADLLSTHTCSFYQVDIPALINSKPSVLLTHLKPAATELDPSEDELISALKTILPGLAVVSANPTSLSEIYSLYHKIAYVTHSPEKAVSCVAAARLELNNVGRTVTRKLGSRRRRPRVAVVQWTDPLYIAGDWVPSVVSISAQQDERVKPGLPSVPVQPSSLHGNDIIIFALCGLPMSACECIVKKCYTTNLDLPRLSDSRYIISDATLLFSRPSLVNVVNTAKAVAEIVMDNSEYGLKGKMWREWTWG</sequence>
<dbReference type="AlphaFoldDB" id="A0A2V3J1B6"/>
<keyword evidence="2" id="KW-1185">Reference proteome</keyword>
<organism evidence="1 2">
    <name type="scientific">Gracilariopsis chorda</name>
    <dbReference type="NCBI Taxonomy" id="448386"/>
    <lineage>
        <taxon>Eukaryota</taxon>
        <taxon>Rhodophyta</taxon>
        <taxon>Florideophyceae</taxon>
        <taxon>Rhodymeniophycidae</taxon>
        <taxon>Gracilariales</taxon>
        <taxon>Gracilariaceae</taxon>
        <taxon>Gracilariopsis</taxon>
    </lineage>
</organism>
<dbReference type="EMBL" id="NBIV01000016">
    <property type="protein sequence ID" value="PXF48103.1"/>
    <property type="molecule type" value="Genomic_DNA"/>
</dbReference>
<dbReference type="STRING" id="448386.A0A2V3J1B6"/>